<evidence type="ECO:0000256" key="5">
    <source>
        <dbReference type="PROSITE-ProRule" id="PRU00205"/>
    </source>
</evidence>
<sequence length="209" mass="24402">MAKHLLQHIHRTTNLGRRKMAELLQEASLRIHNKSQLIEEIVAECKAFRVTNARNQPRTPGVCEKGTRPGAYWEIDFTERYRVLEYIGNFRLLAELSSPFVNQRWFFEVLKYPKSSKANVINGILMAVVFFIVRIAVMPPFYAYLYSVYGTEPYMRLGLVIQLSWVFSCLILDVMNVIWMYRISKGCIKVILLIRREKATDHLQNGKVD</sequence>
<evidence type="ECO:0000256" key="1">
    <source>
        <dbReference type="ARBA" id="ARBA00004141"/>
    </source>
</evidence>
<dbReference type="InterPro" id="IPR006634">
    <property type="entry name" value="TLC-dom"/>
</dbReference>
<dbReference type="GeneID" id="103123349"/>
<feature type="domain" description="TLC" evidence="7">
    <location>
        <begin position="1"/>
        <end position="192"/>
    </location>
</feature>
<dbReference type="Pfam" id="PF03798">
    <property type="entry name" value="TRAM_LAG1_CLN8"/>
    <property type="match status" value="1"/>
</dbReference>
<dbReference type="InterPro" id="IPR050846">
    <property type="entry name" value="TLCD"/>
</dbReference>
<evidence type="ECO:0000256" key="6">
    <source>
        <dbReference type="SAM" id="Phobius"/>
    </source>
</evidence>
<organism evidence="8 9">
    <name type="scientific">Erinaceus europaeus</name>
    <name type="common">Western European hedgehog</name>
    <dbReference type="NCBI Taxonomy" id="9365"/>
    <lineage>
        <taxon>Eukaryota</taxon>
        <taxon>Metazoa</taxon>
        <taxon>Chordata</taxon>
        <taxon>Craniata</taxon>
        <taxon>Vertebrata</taxon>
        <taxon>Euteleostomi</taxon>
        <taxon>Mammalia</taxon>
        <taxon>Eutheria</taxon>
        <taxon>Laurasiatheria</taxon>
        <taxon>Eulipotyphla</taxon>
        <taxon>Erinaceidae</taxon>
        <taxon>Erinaceinae</taxon>
        <taxon>Erinaceus</taxon>
    </lineage>
</organism>
<dbReference type="RefSeq" id="XP_060058103.1">
    <property type="nucleotide sequence ID" value="XM_060202120.1"/>
</dbReference>
<evidence type="ECO:0000256" key="3">
    <source>
        <dbReference type="ARBA" id="ARBA00022989"/>
    </source>
</evidence>
<dbReference type="PROSITE" id="PS50922">
    <property type="entry name" value="TLC"/>
    <property type="match status" value="1"/>
</dbReference>
<dbReference type="SMART" id="SM00724">
    <property type="entry name" value="TLC"/>
    <property type="match status" value="1"/>
</dbReference>
<keyword evidence="3 6" id="KW-1133">Transmembrane helix</keyword>
<feature type="transmembrane region" description="Helical" evidence="6">
    <location>
        <begin position="157"/>
        <end position="179"/>
    </location>
</feature>
<accession>A0ABM3YAK8</accession>
<evidence type="ECO:0000256" key="4">
    <source>
        <dbReference type="ARBA" id="ARBA00023136"/>
    </source>
</evidence>
<keyword evidence="8" id="KW-1185">Reference proteome</keyword>
<dbReference type="Proteomes" id="UP001652624">
    <property type="component" value="Chromosome 11"/>
</dbReference>
<feature type="transmembrane region" description="Helical" evidence="6">
    <location>
        <begin position="120"/>
        <end position="145"/>
    </location>
</feature>
<keyword evidence="2 5" id="KW-0812">Transmembrane</keyword>
<evidence type="ECO:0000313" key="8">
    <source>
        <dbReference type="Proteomes" id="UP001652624"/>
    </source>
</evidence>
<dbReference type="PANTHER" id="PTHR13439:SF1">
    <property type="entry name" value="TLC DOMAIN-CONTAINING PROTEIN 4"/>
    <property type="match status" value="1"/>
</dbReference>
<evidence type="ECO:0000259" key="7">
    <source>
        <dbReference type="PROSITE" id="PS50922"/>
    </source>
</evidence>
<reference evidence="9" key="1">
    <citation type="submission" date="2025-08" db="UniProtKB">
        <authorList>
            <consortium name="RefSeq"/>
        </authorList>
    </citation>
    <scope>IDENTIFICATION</scope>
</reference>
<name>A0ABM3YAK8_ERIEU</name>
<proteinExistence type="predicted"/>
<evidence type="ECO:0000313" key="9">
    <source>
        <dbReference type="RefSeq" id="XP_060058103.1"/>
    </source>
</evidence>
<protein>
    <submittedName>
        <fullName evidence="9">TLC domain-containing protein 4 isoform X2</fullName>
    </submittedName>
</protein>
<comment type="subcellular location">
    <subcellularLocation>
        <location evidence="1">Membrane</location>
        <topology evidence="1">Multi-pass membrane protein</topology>
    </subcellularLocation>
</comment>
<gene>
    <name evidence="9" type="primary">TLCD4</name>
</gene>
<dbReference type="Gene3D" id="1.10.340.70">
    <property type="match status" value="1"/>
</dbReference>
<keyword evidence="4 5" id="KW-0472">Membrane</keyword>
<dbReference type="PANTHER" id="PTHR13439">
    <property type="entry name" value="CT120 PROTEIN"/>
    <property type="match status" value="1"/>
</dbReference>
<evidence type="ECO:0000256" key="2">
    <source>
        <dbReference type="ARBA" id="ARBA00022692"/>
    </source>
</evidence>